<accession>A0A9D1LRY2</accession>
<dbReference type="Pfam" id="PF04296">
    <property type="entry name" value="YlxR"/>
    <property type="match status" value="1"/>
</dbReference>
<dbReference type="InterPro" id="IPR037465">
    <property type="entry name" value="YlxR"/>
</dbReference>
<evidence type="ECO:0000259" key="1">
    <source>
        <dbReference type="Pfam" id="PF04296"/>
    </source>
</evidence>
<dbReference type="NCBIfam" id="NF047356">
    <property type="entry name" value="RNA_bind_RnpM"/>
    <property type="match status" value="1"/>
</dbReference>
<dbReference type="PANTHER" id="PTHR34215">
    <property type="entry name" value="BLL0784 PROTEIN"/>
    <property type="match status" value="1"/>
</dbReference>
<dbReference type="InterPro" id="IPR035931">
    <property type="entry name" value="YlxR-like_sf"/>
</dbReference>
<reference evidence="2" key="1">
    <citation type="submission" date="2020-10" db="EMBL/GenBank/DDBJ databases">
        <authorList>
            <person name="Gilroy R."/>
        </authorList>
    </citation>
    <scope>NUCLEOTIDE SEQUENCE</scope>
    <source>
        <strain evidence="2">ChiSxjej2B14-8506</strain>
    </source>
</reference>
<dbReference type="CDD" id="cd00279">
    <property type="entry name" value="YlxR"/>
    <property type="match status" value="1"/>
</dbReference>
<reference evidence="2" key="2">
    <citation type="journal article" date="2021" name="PeerJ">
        <title>Extensive microbial diversity within the chicken gut microbiome revealed by metagenomics and culture.</title>
        <authorList>
            <person name="Gilroy R."/>
            <person name="Ravi A."/>
            <person name="Getino M."/>
            <person name="Pursley I."/>
            <person name="Horton D.L."/>
            <person name="Alikhan N.F."/>
            <person name="Baker D."/>
            <person name="Gharbi K."/>
            <person name="Hall N."/>
            <person name="Watson M."/>
            <person name="Adriaenssens E.M."/>
            <person name="Foster-Nyarko E."/>
            <person name="Jarju S."/>
            <person name="Secka A."/>
            <person name="Antonio M."/>
            <person name="Oren A."/>
            <person name="Chaudhuri R.R."/>
            <person name="La Ragione R."/>
            <person name="Hildebrand F."/>
            <person name="Pallen M.J."/>
        </authorList>
    </citation>
    <scope>NUCLEOTIDE SEQUENCE</scope>
    <source>
        <strain evidence="2">ChiSxjej2B14-8506</strain>
    </source>
</reference>
<gene>
    <name evidence="2" type="ORF">IAC59_06400</name>
</gene>
<dbReference type="Proteomes" id="UP000824123">
    <property type="component" value="Unassembled WGS sequence"/>
</dbReference>
<protein>
    <submittedName>
        <fullName evidence="2">YlxR family protein</fullName>
    </submittedName>
</protein>
<proteinExistence type="predicted"/>
<evidence type="ECO:0000313" key="2">
    <source>
        <dbReference type="EMBL" id="HIU46872.1"/>
    </source>
</evidence>
<organism evidence="2 3">
    <name type="scientific">Candidatus Fimadaptatus faecigallinarum</name>
    <dbReference type="NCBI Taxonomy" id="2840814"/>
    <lineage>
        <taxon>Bacteria</taxon>
        <taxon>Bacillati</taxon>
        <taxon>Bacillota</taxon>
        <taxon>Clostridia</taxon>
        <taxon>Eubacteriales</taxon>
        <taxon>Candidatus Fimadaptatus</taxon>
    </lineage>
</organism>
<dbReference type="InterPro" id="IPR007393">
    <property type="entry name" value="YlxR_dom"/>
</dbReference>
<dbReference type="EMBL" id="DVNK01000039">
    <property type="protein sequence ID" value="HIU46872.1"/>
    <property type="molecule type" value="Genomic_DNA"/>
</dbReference>
<dbReference type="Gene3D" id="3.30.1230.10">
    <property type="entry name" value="YlxR-like"/>
    <property type="match status" value="1"/>
</dbReference>
<name>A0A9D1LRY2_9FIRM</name>
<evidence type="ECO:0000313" key="3">
    <source>
        <dbReference type="Proteomes" id="UP000824123"/>
    </source>
</evidence>
<sequence>MPLKQKKIPMRMCVGCREMKPKREMARIVRSPEGVISLDRVGRAPGRGAYVCHNPECLKRAMKANLLAKAFECPVEREVYEQLMAQLSDEPGDSPGPRS</sequence>
<comment type="caution">
    <text evidence="2">The sequence shown here is derived from an EMBL/GenBank/DDBJ whole genome shotgun (WGS) entry which is preliminary data.</text>
</comment>
<feature type="domain" description="YlxR" evidence="1">
    <location>
        <begin position="11"/>
        <end position="83"/>
    </location>
</feature>
<dbReference type="AlphaFoldDB" id="A0A9D1LRY2"/>
<dbReference type="SUPFAM" id="SSF64376">
    <property type="entry name" value="YlxR-like"/>
    <property type="match status" value="1"/>
</dbReference>
<dbReference type="PANTHER" id="PTHR34215:SF1">
    <property type="entry name" value="YLXR DOMAIN-CONTAINING PROTEIN"/>
    <property type="match status" value="1"/>
</dbReference>